<dbReference type="SUPFAM" id="SSF89942">
    <property type="entry name" value="eEF1-gamma domain"/>
    <property type="match status" value="1"/>
</dbReference>
<gene>
    <name evidence="3" type="ORF">CLEI1391_LOCUS8109</name>
</gene>
<accession>A0A7S0RID1</accession>
<dbReference type="InterPro" id="IPR001662">
    <property type="entry name" value="EF1B_G_C"/>
</dbReference>
<dbReference type="InterPro" id="IPR036433">
    <property type="entry name" value="EF1B_G_C_sf"/>
</dbReference>
<evidence type="ECO:0000259" key="2">
    <source>
        <dbReference type="SMART" id="SM01183"/>
    </source>
</evidence>
<evidence type="ECO:0000256" key="1">
    <source>
        <dbReference type="SAM" id="MobiDB-lite"/>
    </source>
</evidence>
<sequence>MGCGSSKTAVAADPGSPGRANAAPVSVDRPQLASPAVQHAEPVVSRVSPVDDPQKELELGTHRSTDRVVNKPKQADDIPTVCDEPDRNSASSNGAHAARPAMQAFGMQKGEEASSSGRGLVRQESTKAANAAIVTLKGGQAKGMATISESFGSMDSYDMEMGPSVAKYGKPGETTLSISDSDDSDDDAPGFAMARWKRFYHWNRKKPAELLKFLWKRFDPKAWSVYCATYRQQDALFAAFQGENIIHGFACRLEQLMSAGGPAADIFGVLHTMVSYASPSEQYKVVGVFIVKGGDSSGVPRDIAEALATDLEQWQLSKADPKDPLIRQFVSGLITGQSPVQQFDIVATRELL</sequence>
<dbReference type="EMBL" id="HBFB01014362">
    <property type="protein sequence ID" value="CAD8677667.1"/>
    <property type="molecule type" value="Transcribed_RNA"/>
</dbReference>
<protein>
    <recommendedName>
        <fullName evidence="2">EF-1-gamma C-terminal domain-containing protein</fullName>
    </recommendedName>
</protein>
<feature type="compositionally biased region" description="Low complexity" evidence="1">
    <location>
        <begin position="42"/>
        <end position="51"/>
    </location>
</feature>
<dbReference type="GO" id="GO:0005634">
    <property type="term" value="C:nucleus"/>
    <property type="evidence" value="ECO:0007669"/>
    <property type="project" value="TreeGrafter"/>
</dbReference>
<dbReference type="PANTHER" id="PTHR43986">
    <property type="entry name" value="ELONGATION FACTOR 1-GAMMA"/>
    <property type="match status" value="1"/>
</dbReference>
<feature type="region of interest" description="Disordered" evidence="1">
    <location>
        <begin position="1"/>
        <end position="96"/>
    </location>
</feature>
<dbReference type="InterPro" id="IPR050802">
    <property type="entry name" value="EF-GSTs"/>
</dbReference>
<reference evidence="3" key="1">
    <citation type="submission" date="2021-01" db="EMBL/GenBank/DDBJ databases">
        <authorList>
            <person name="Corre E."/>
            <person name="Pelletier E."/>
            <person name="Niang G."/>
            <person name="Scheremetjew M."/>
            <person name="Finn R."/>
            <person name="Kale V."/>
            <person name="Holt S."/>
            <person name="Cochrane G."/>
            <person name="Meng A."/>
            <person name="Brown T."/>
            <person name="Cohen L."/>
        </authorList>
    </citation>
    <scope>NUCLEOTIDE SEQUENCE</scope>
    <source>
        <strain evidence="3">SAG 11-49</strain>
    </source>
</reference>
<dbReference type="AlphaFoldDB" id="A0A7S0RID1"/>
<dbReference type="Pfam" id="PF00647">
    <property type="entry name" value="EF1G"/>
    <property type="match status" value="1"/>
</dbReference>
<organism evidence="3">
    <name type="scientific">Chlamydomonas leiostraca</name>
    <dbReference type="NCBI Taxonomy" id="1034604"/>
    <lineage>
        <taxon>Eukaryota</taxon>
        <taxon>Viridiplantae</taxon>
        <taxon>Chlorophyta</taxon>
        <taxon>core chlorophytes</taxon>
        <taxon>Chlorophyceae</taxon>
        <taxon>CS clade</taxon>
        <taxon>Chlamydomonadales</taxon>
        <taxon>Chlamydomonadaceae</taxon>
        <taxon>Chlamydomonas</taxon>
    </lineage>
</organism>
<feature type="compositionally biased region" description="Basic and acidic residues" evidence="1">
    <location>
        <begin position="52"/>
        <end position="76"/>
    </location>
</feature>
<name>A0A7S0RID1_9CHLO</name>
<dbReference type="GO" id="GO:0003746">
    <property type="term" value="F:translation elongation factor activity"/>
    <property type="evidence" value="ECO:0007669"/>
    <property type="project" value="InterPro"/>
</dbReference>
<proteinExistence type="predicted"/>
<dbReference type="PANTHER" id="PTHR43986:SF1">
    <property type="entry name" value="ELONGATION FACTOR 1-GAMMA"/>
    <property type="match status" value="1"/>
</dbReference>
<evidence type="ECO:0000313" key="3">
    <source>
        <dbReference type="EMBL" id="CAD8677667.1"/>
    </source>
</evidence>
<dbReference type="SMART" id="SM01183">
    <property type="entry name" value="EF1G"/>
    <property type="match status" value="1"/>
</dbReference>
<dbReference type="Gene3D" id="3.30.70.1010">
    <property type="entry name" value="Translation elongation factor EF1B, gamma chain, conserved domain"/>
    <property type="match status" value="1"/>
</dbReference>
<dbReference type="GO" id="GO:0005737">
    <property type="term" value="C:cytoplasm"/>
    <property type="evidence" value="ECO:0007669"/>
    <property type="project" value="TreeGrafter"/>
</dbReference>
<feature type="domain" description="EF-1-gamma C-terminal" evidence="2">
    <location>
        <begin position="180"/>
        <end position="295"/>
    </location>
</feature>